<evidence type="ECO:0000313" key="3">
    <source>
        <dbReference type="Proteomes" id="UP000314294"/>
    </source>
</evidence>
<keyword evidence="3" id="KW-1185">Reference proteome</keyword>
<dbReference type="Proteomes" id="UP000314294">
    <property type="component" value="Unassembled WGS sequence"/>
</dbReference>
<feature type="region of interest" description="Disordered" evidence="1">
    <location>
        <begin position="39"/>
        <end position="60"/>
    </location>
</feature>
<gene>
    <name evidence="2" type="ORF">EYF80_052984</name>
</gene>
<dbReference type="AlphaFoldDB" id="A0A4Z2F7R9"/>
<protein>
    <submittedName>
        <fullName evidence="2">Uncharacterized protein</fullName>
    </submittedName>
</protein>
<evidence type="ECO:0000256" key="1">
    <source>
        <dbReference type="SAM" id="MobiDB-lite"/>
    </source>
</evidence>
<dbReference type="EMBL" id="SRLO01001562">
    <property type="protein sequence ID" value="TNN36854.1"/>
    <property type="molecule type" value="Genomic_DNA"/>
</dbReference>
<name>A0A4Z2F7R9_9TELE</name>
<accession>A0A4Z2F7R9</accession>
<organism evidence="2 3">
    <name type="scientific">Liparis tanakae</name>
    <name type="common">Tanaka's snailfish</name>
    <dbReference type="NCBI Taxonomy" id="230148"/>
    <lineage>
        <taxon>Eukaryota</taxon>
        <taxon>Metazoa</taxon>
        <taxon>Chordata</taxon>
        <taxon>Craniata</taxon>
        <taxon>Vertebrata</taxon>
        <taxon>Euteleostomi</taxon>
        <taxon>Actinopterygii</taxon>
        <taxon>Neopterygii</taxon>
        <taxon>Teleostei</taxon>
        <taxon>Neoteleostei</taxon>
        <taxon>Acanthomorphata</taxon>
        <taxon>Eupercaria</taxon>
        <taxon>Perciformes</taxon>
        <taxon>Cottioidei</taxon>
        <taxon>Cottales</taxon>
        <taxon>Liparidae</taxon>
        <taxon>Liparis</taxon>
    </lineage>
</organism>
<comment type="caution">
    <text evidence="2">The sequence shown here is derived from an EMBL/GenBank/DDBJ whole genome shotgun (WGS) entry which is preliminary data.</text>
</comment>
<reference evidence="2 3" key="1">
    <citation type="submission" date="2019-03" db="EMBL/GenBank/DDBJ databases">
        <title>First draft genome of Liparis tanakae, snailfish: a comprehensive survey of snailfish specific genes.</title>
        <authorList>
            <person name="Kim W."/>
            <person name="Song I."/>
            <person name="Jeong J.-H."/>
            <person name="Kim D."/>
            <person name="Kim S."/>
            <person name="Ryu S."/>
            <person name="Song J.Y."/>
            <person name="Lee S.K."/>
        </authorList>
    </citation>
    <scope>NUCLEOTIDE SEQUENCE [LARGE SCALE GENOMIC DNA]</scope>
    <source>
        <tissue evidence="2">Muscle</tissue>
    </source>
</reference>
<evidence type="ECO:0000313" key="2">
    <source>
        <dbReference type="EMBL" id="TNN36854.1"/>
    </source>
</evidence>
<sequence length="60" mass="6756">MHGDKGDPSVDVFYGMEEEECFWVEELGVVQWYSCEVEQRGGAKRRSKEAALSEAQGLSD</sequence>
<proteinExistence type="predicted"/>